<dbReference type="EMBL" id="CP005386">
    <property type="protein sequence ID" value="AGL29072.1"/>
    <property type="molecule type" value="Genomic_DNA"/>
</dbReference>
<dbReference type="HOGENOM" id="CLU_2917747_0_0_11"/>
<protein>
    <submittedName>
        <fullName evidence="2">Uncharacterized protein</fullName>
    </submittedName>
</protein>
<evidence type="ECO:0000313" key="3">
    <source>
        <dbReference type="Proteomes" id="UP000013548"/>
    </source>
</evidence>
<dbReference type="Proteomes" id="UP000013548">
    <property type="component" value="Chromosome"/>
</dbReference>
<feature type="signal peptide" evidence="1">
    <location>
        <begin position="1"/>
        <end position="19"/>
    </location>
</feature>
<evidence type="ECO:0000256" key="1">
    <source>
        <dbReference type="SAM" id="SignalP"/>
    </source>
</evidence>
<evidence type="ECO:0000313" key="2">
    <source>
        <dbReference type="EMBL" id="AGL29072.1"/>
    </source>
</evidence>
<name>R4MNK6_MYCTX</name>
<reference evidence="2 3" key="1">
    <citation type="journal article" date="2013" name="Genome Announc.">
        <title>Whole-Genome Sequences of Four Clinical Isolates of Mycobacterium tuberculosis from Tamil Nadu, South India.</title>
        <authorList>
            <person name="Narayanan S."/>
            <person name="Deshpande U."/>
        </authorList>
    </citation>
    <scope>NUCLEOTIDE SEQUENCE [LARGE SCALE GENOMIC DNA]</scope>
    <source>
        <strain evidence="2 3">CAS/NITR204</strain>
    </source>
</reference>
<proteinExistence type="predicted"/>
<dbReference type="KEGG" id="mtuc:J113_25175"/>
<organism evidence="2 3">
    <name type="scientific">Mycobacterium tuberculosis CAS/NITR204</name>
    <dbReference type="NCBI Taxonomy" id="1310114"/>
    <lineage>
        <taxon>Bacteria</taxon>
        <taxon>Bacillati</taxon>
        <taxon>Actinomycetota</taxon>
        <taxon>Actinomycetes</taxon>
        <taxon>Mycobacteriales</taxon>
        <taxon>Mycobacteriaceae</taxon>
        <taxon>Mycobacterium</taxon>
        <taxon>Mycobacterium tuberculosis complex</taxon>
    </lineage>
</organism>
<dbReference type="AlphaFoldDB" id="R4MNK6"/>
<sequence>MVGMLAAALAALIVEPRLAKSVAAADRNSGTAITNDIGHLRTASGQTDVSRVYCHSGSAVAVFA</sequence>
<dbReference type="PATRIC" id="fig|1310114.3.peg.5277"/>
<feature type="chain" id="PRO_5038965640" evidence="1">
    <location>
        <begin position="20"/>
        <end position="64"/>
    </location>
</feature>
<dbReference type="BioCyc" id="MTUB1310114:G13A2-3655-MONOMER"/>
<keyword evidence="1" id="KW-0732">Signal</keyword>
<accession>R4MNK6</accession>
<gene>
    <name evidence="2" type="ORF">J113_25175</name>
</gene>